<feature type="region of interest" description="Disordered" evidence="1">
    <location>
        <begin position="1"/>
        <end position="23"/>
    </location>
</feature>
<name>A0AAD6VHQ0_9AGAR</name>
<dbReference type="AlphaFoldDB" id="A0AAD6VHQ0"/>
<evidence type="ECO:0000256" key="1">
    <source>
        <dbReference type="SAM" id="MobiDB-lite"/>
    </source>
</evidence>
<reference evidence="2" key="1">
    <citation type="submission" date="2023-03" db="EMBL/GenBank/DDBJ databases">
        <title>Massive genome expansion in bonnet fungi (Mycena s.s.) driven by repeated elements and novel gene families across ecological guilds.</title>
        <authorList>
            <consortium name="Lawrence Berkeley National Laboratory"/>
            <person name="Harder C.B."/>
            <person name="Miyauchi S."/>
            <person name="Viragh M."/>
            <person name="Kuo A."/>
            <person name="Thoen E."/>
            <person name="Andreopoulos B."/>
            <person name="Lu D."/>
            <person name="Skrede I."/>
            <person name="Drula E."/>
            <person name="Henrissat B."/>
            <person name="Morin E."/>
            <person name="Kohler A."/>
            <person name="Barry K."/>
            <person name="LaButti K."/>
            <person name="Morin E."/>
            <person name="Salamov A."/>
            <person name="Lipzen A."/>
            <person name="Mereny Z."/>
            <person name="Hegedus B."/>
            <person name="Baldrian P."/>
            <person name="Stursova M."/>
            <person name="Weitz H."/>
            <person name="Taylor A."/>
            <person name="Grigoriev I.V."/>
            <person name="Nagy L.G."/>
            <person name="Martin F."/>
            <person name="Kauserud H."/>
        </authorList>
    </citation>
    <scope>NUCLEOTIDE SEQUENCE</scope>
    <source>
        <strain evidence="2">9144</strain>
    </source>
</reference>
<evidence type="ECO:0000313" key="2">
    <source>
        <dbReference type="EMBL" id="KAJ7213106.1"/>
    </source>
</evidence>
<organism evidence="2 3">
    <name type="scientific">Mycena pura</name>
    <dbReference type="NCBI Taxonomy" id="153505"/>
    <lineage>
        <taxon>Eukaryota</taxon>
        <taxon>Fungi</taxon>
        <taxon>Dikarya</taxon>
        <taxon>Basidiomycota</taxon>
        <taxon>Agaricomycotina</taxon>
        <taxon>Agaricomycetes</taxon>
        <taxon>Agaricomycetidae</taxon>
        <taxon>Agaricales</taxon>
        <taxon>Marasmiineae</taxon>
        <taxon>Mycenaceae</taxon>
        <taxon>Mycena</taxon>
    </lineage>
</organism>
<protein>
    <submittedName>
        <fullName evidence="2">Uncharacterized protein</fullName>
    </submittedName>
</protein>
<proteinExistence type="predicted"/>
<dbReference type="Proteomes" id="UP001219525">
    <property type="component" value="Unassembled WGS sequence"/>
</dbReference>
<sequence length="466" mass="50745">MTTARPSDFLRARLPRSPSASLHGLQSSSSALVLHQNQHRPSLRLCAHLRPYLLNGLIESSTLDLDSLLPQHPNFTPGLTAVIADPGLETAANEAASPNSRGRFPSHSEFHRHRARCHAIGAPAFRSGYVVQTGQLTATPFRFGEQVVYDRGGGQASRWVLAELLSRASCGVLDTETAVVSEQPNWWIVANKALSRIFGDEPHPTVPQTGLLLLFSAVALQRQRIQGMFPRLCALSFIPPPNASQPHPEFTHTGRKISADSGSGDSYTLSISGSERSLAPTPLLMGHHRFTGKWHGDLRHTDGYAVNILDRLASGYQGSVYAGELLQKGQAVSAVVIKASNDSDALMAEFRRYRALGDSIPWTDATVSALVGTQSASSPDHAPSQKLSKRNGEHCTLARVAGWAHNDVVDDGSRSPRNLLWSSDGRPVLVDFVTATRRTCTEGCRELMRLQKALELTNRDIAIWAR</sequence>
<gene>
    <name evidence="2" type="ORF">GGX14DRAFT_620227</name>
</gene>
<evidence type="ECO:0000313" key="3">
    <source>
        <dbReference type="Proteomes" id="UP001219525"/>
    </source>
</evidence>
<keyword evidence="3" id="KW-1185">Reference proteome</keyword>
<comment type="caution">
    <text evidence="2">The sequence shown here is derived from an EMBL/GenBank/DDBJ whole genome shotgun (WGS) entry which is preliminary data.</text>
</comment>
<accession>A0AAD6VHQ0</accession>
<dbReference type="EMBL" id="JARJCW010000022">
    <property type="protein sequence ID" value="KAJ7213106.1"/>
    <property type="molecule type" value="Genomic_DNA"/>
</dbReference>